<feature type="region of interest" description="Disordered" evidence="1">
    <location>
        <begin position="919"/>
        <end position="978"/>
    </location>
</feature>
<gene>
    <name evidence="2" type="ORF">GCM10023165_36570</name>
</gene>
<dbReference type="Proteomes" id="UP001500975">
    <property type="component" value="Unassembled WGS sequence"/>
</dbReference>
<feature type="compositionally biased region" description="Basic and acidic residues" evidence="1">
    <location>
        <begin position="961"/>
        <end position="972"/>
    </location>
</feature>
<evidence type="ECO:0000313" key="2">
    <source>
        <dbReference type="EMBL" id="GAA4349613.1"/>
    </source>
</evidence>
<comment type="caution">
    <text evidence="2">The sequence shown here is derived from an EMBL/GenBank/DDBJ whole genome shotgun (WGS) entry which is preliminary data.</text>
</comment>
<sequence length="978" mass="107308">MRPHLPPCTSLPNLDFLDAPDAPPALRAFYMDGCLPPASAFSHIAGWCHANDAMPVVRDMQKRRGFTGALHVQASNEPEWLGMSGVSSMLDSLQRHGIRCTELNVQLRNAHHAMALCTYLDSLGQDGPRGLSIDLSAHASDVVVPKELGRCILSMPTLRHLTLRGHLSDDDSSCAKLEDGFFSRAWSNDSIEWLEMDGSFDAELPAGLVRQWLANRALCCIVLGAGSFAATFCGELVNLQGQHAVRDLQLVRWFKGAGQLAPRFICAQPGVLQLTLPPCDEDEDVDEWLCEIAAAVEHNFELQNLAVRQANGTPLPLDETSPTIANGLQRNRRILMAVNTGVNPKVAMATELMRSAQQTLRAYMDDTFSSGVLTLNRLLNFVFGQWGPRLDEWVLEIVLAEARQQFEAAFDAALTTGFADLQNDMLPPGRIGRRALPPDKASPPPKDHMRDYDPWPCLVPLTEMLLALPGIPKPAENFLLFRQEPHLEHFQAIALWCLEANQLDVLLSMQVEYGFAGFLNLASNCPVNMHNDPIPILRQLRKAGIEVGTFAVSVTTQARMDELVEFLESPDMLSTGVRIRVNGANIPSELGRALFGNPRVNDVRLGTAGAAPAGLMWHILPPDFFDRLQTNSTLASLVVEGSFHRGTAMNCQFDEWIRRGAVETIRVPASAWGIQVMQALVSSAGESRVRDFRLTGASMSSSYSPAAAALFDQRLGLISLALPATALEGIVDHPRNQPMLNERLLENHTLRAVYAAQPDRSCTDFNDRMNLIGAVLKRNTKMQRASLQAGIRRTLEAVAEARGMTGNSATAFSQSMAPFVIDAINQGKLIAASLTQLTHGSVVRTREVFEAEMSKDSVGSKVFGNYFKTLFEPDAVIFTLFRQLRTAGAKLTARKDYQALKQSVVGLMMDWLDKALRSSRPEIKDPDEAATSMDIDPGALATDPQAFAPMEADAPATTLKRGREDDGHDASSTKHQRI</sequence>
<accession>A0ABP8I1X8</accession>
<protein>
    <submittedName>
        <fullName evidence="2">Uncharacterized protein</fullName>
    </submittedName>
</protein>
<reference evidence="3" key="1">
    <citation type="journal article" date="2019" name="Int. J. Syst. Evol. Microbiol.">
        <title>The Global Catalogue of Microorganisms (GCM) 10K type strain sequencing project: providing services to taxonomists for standard genome sequencing and annotation.</title>
        <authorList>
            <consortium name="The Broad Institute Genomics Platform"/>
            <consortium name="The Broad Institute Genome Sequencing Center for Infectious Disease"/>
            <person name="Wu L."/>
            <person name="Ma J."/>
        </authorList>
    </citation>
    <scope>NUCLEOTIDE SEQUENCE [LARGE SCALE GENOMIC DNA]</scope>
    <source>
        <strain evidence="3">JCM 17804</strain>
    </source>
</reference>
<evidence type="ECO:0000313" key="3">
    <source>
        <dbReference type="Proteomes" id="UP001500975"/>
    </source>
</evidence>
<dbReference type="EMBL" id="BAABGJ010000059">
    <property type="protein sequence ID" value="GAA4349613.1"/>
    <property type="molecule type" value="Genomic_DNA"/>
</dbReference>
<name>A0ABP8I1X8_9BURK</name>
<organism evidence="2 3">
    <name type="scientific">Variovorax defluvii</name>
    <dbReference type="NCBI Taxonomy" id="913761"/>
    <lineage>
        <taxon>Bacteria</taxon>
        <taxon>Pseudomonadati</taxon>
        <taxon>Pseudomonadota</taxon>
        <taxon>Betaproteobacteria</taxon>
        <taxon>Burkholderiales</taxon>
        <taxon>Comamonadaceae</taxon>
        <taxon>Variovorax</taxon>
    </lineage>
</organism>
<proteinExistence type="predicted"/>
<keyword evidence="3" id="KW-1185">Reference proteome</keyword>
<feature type="region of interest" description="Disordered" evidence="1">
    <location>
        <begin position="429"/>
        <end position="449"/>
    </location>
</feature>
<evidence type="ECO:0000256" key="1">
    <source>
        <dbReference type="SAM" id="MobiDB-lite"/>
    </source>
</evidence>